<dbReference type="GO" id="GO:0006355">
    <property type="term" value="P:regulation of DNA-templated transcription"/>
    <property type="evidence" value="ECO:0007669"/>
    <property type="project" value="InterPro"/>
</dbReference>
<dbReference type="SUPFAM" id="SSF46689">
    <property type="entry name" value="Homeodomain-like"/>
    <property type="match status" value="1"/>
</dbReference>
<dbReference type="FunFam" id="3.40.50.300:FF:000006">
    <property type="entry name" value="DNA-binding transcriptional regulator NtrC"/>
    <property type="match status" value="1"/>
</dbReference>
<dbReference type="PRINTS" id="PR01590">
    <property type="entry name" value="HTHFIS"/>
</dbReference>
<dbReference type="AlphaFoldDB" id="A0A445MZV2"/>
<feature type="domain" description="Sigma-54 factor interaction" evidence="5">
    <location>
        <begin position="5"/>
        <end position="235"/>
    </location>
</feature>
<keyword evidence="4" id="KW-0804">Transcription</keyword>
<reference evidence="6" key="1">
    <citation type="submission" date="2018-01" db="EMBL/GenBank/DDBJ databases">
        <authorList>
            <person name="Regsiter A."/>
            <person name="William W."/>
        </authorList>
    </citation>
    <scope>NUCLEOTIDE SEQUENCE</scope>
    <source>
        <strain evidence="6">TRIP AH-1</strain>
    </source>
</reference>
<dbReference type="GO" id="GO:0005524">
    <property type="term" value="F:ATP binding"/>
    <property type="evidence" value="ECO:0007669"/>
    <property type="project" value="UniProtKB-KW"/>
</dbReference>
<dbReference type="InterPro" id="IPR027417">
    <property type="entry name" value="P-loop_NTPase"/>
</dbReference>
<gene>
    <name evidence="6" type="ORF">PITCH_A400004</name>
</gene>
<dbReference type="InterPro" id="IPR002078">
    <property type="entry name" value="Sigma_54_int"/>
</dbReference>
<dbReference type="Gene3D" id="3.40.50.300">
    <property type="entry name" value="P-loop containing nucleotide triphosphate hydrolases"/>
    <property type="match status" value="1"/>
</dbReference>
<proteinExistence type="predicted"/>
<keyword evidence="2" id="KW-0067">ATP-binding</keyword>
<evidence type="ECO:0000313" key="6">
    <source>
        <dbReference type="EMBL" id="SPD74969.1"/>
    </source>
</evidence>
<dbReference type="EMBL" id="OJIN01000182">
    <property type="protein sequence ID" value="SPD74969.1"/>
    <property type="molecule type" value="Genomic_DNA"/>
</dbReference>
<sequence>MEHILIGNHPSIQKIRELIAMVSDTAFNVLLLGETGTGKEVVARLLHQASSRRNKKFIKVNCAALPLTLLESELFGYEKGAFTGALHSKPGKFELASDGVILLDEIGDMPLVLQAKLLHVLQSGEFNRLGGTQDVKVNSWVISSTNHDLEKDMAQGLFREDLYYRLNIIKVELPALWERREDIPLLTGHFLHKCQQELNLDVPLTLDSDILELFQEYHWPGNVRELANTVLRLAVGDDPEKVKGELAKNMLMDGLTPPKGFISTRPEPAIGDGEKENDQTGGIRSLKDIKSEAAGYIERKTIMHALNMTGWNKRKAAKLLKISYKTLFYKMDDFGIGQEA</sequence>
<dbReference type="InterPro" id="IPR025944">
    <property type="entry name" value="Sigma_54_int_dom_CS"/>
</dbReference>
<dbReference type="Pfam" id="PF00158">
    <property type="entry name" value="Sigma54_activat"/>
    <property type="match status" value="1"/>
</dbReference>
<dbReference type="PROSITE" id="PS50045">
    <property type="entry name" value="SIGMA54_INTERACT_4"/>
    <property type="match status" value="1"/>
</dbReference>
<dbReference type="Gene3D" id="1.10.10.60">
    <property type="entry name" value="Homeodomain-like"/>
    <property type="match status" value="1"/>
</dbReference>
<evidence type="ECO:0000256" key="3">
    <source>
        <dbReference type="ARBA" id="ARBA00023015"/>
    </source>
</evidence>
<dbReference type="InterPro" id="IPR003593">
    <property type="entry name" value="AAA+_ATPase"/>
</dbReference>
<dbReference type="PANTHER" id="PTHR32071">
    <property type="entry name" value="TRANSCRIPTIONAL REGULATORY PROTEIN"/>
    <property type="match status" value="1"/>
</dbReference>
<dbReference type="Pfam" id="PF25601">
    <property type="entry name" value="AAA_lid_14"/>
    <property type="match status" value="1"/>
</dbReference>
<evidence type="ECO:0000259" key="5">
    <source>
        <dbReference type="PROSITE" id="PS50045"/>
    </source>
</evidence>
<dbReference type="PANTHER" id="PTHR32071:SF57">
    <property type="entry name" value="C4-DICARBOXYLATE TRANSPORT TRANSCRIPTIONAL REGULATORY PROTEIN DCTD"/>
    <property type="match status" value="1"/>
</dbReference>
<keyword evidence="3" id="KW-0805">Transcription regulation</keyword>
<keyword evidence="1" id="KW-0547">Nucleotide-binding</keyword>
<name>A0A445MZV2_9BACT</name>
<organism evidence="6">
    <name type="scientific">uncultured Desulfobacterium sp</name>
    <dbReference type="NCBI Taxonomy" id="201089"/>
    <lineage>
        <taxon>Bacteria</taxon>
        <taxon>Pseudomonadati</taxon>
        <taxon>Thermodesulfobacteriota</taxon>
        <taxon>Desulfobacteria</taxon>
        <taxon>Desulfobacterales</taxon>
        <taxon>Desulfobacteriaceae</taxon>
        <taxon>Desulfobacterium</taxon>
        <taxon>environmental samples</taxon>
    </lineage>
</organism>
<evidence type="ECO:0000256" key="2">
    <source>
        <dbReference type="ARBA" id="ARBA00022840"/>
    </source>
</evidence>
<evidence type="ECO:0000256" key="4">
    <source>
        <dbReference type="ARBA" id="ARBA00023163"/>
    </source>
</evidence>
<dbReference type="InterPro" id="IPR025662">
    <property type="entry name" value="Sigma_54_int_dom_ATP-bd_1"/>
</dbReference>
<dbReference type="InterPro" id="IPR009057">
    <property type="entry name" value="Homeodomain-like_sf"/>
</dbReference>
<dbReference type="PROSITE" id="PS00675">
    <property type="entry name" value="SIGMA54_INTERACT_1"/>
    <property type="match status" value="1"/>
</dbReference>
<evidence type="ECO:0000256" key="1">
    <source>
        <dbReference type="ARBA" id="ARBA00022741"/>
    </source>
</evidence>
<dbReference type="CDD" id="cd00009">
    <property type="entry name" value="AAA"/>
    <property type="match status" value="1"/>
</dbReference>
<dbReference type="Gene3D" id="1.10.8.60">
    <property type="match status" value="1"/>
</dbReference>
<dbReference type="GO" id="GO:0043565">
    <property type="term" value="F:sequence-specific DNA binding"/>
    <property type="evidence" value="ECO:0007669"/>
    <property type="project" value="InterPro"/>
</dbReference>
<dbReference type="InterPro" id="IPR058031">
    <property type="entry name" value="AAA_lid_NorR"/>
</dbReference>
<dbReference type="PROSITE" id="PS00688">
    <property type="entry name" value="SIGMA54_INTERACT_3"/>
    <property type="match status" value="1"/>
</dbReference>
<accession>A0A445MZV2</accession>
<dbReference type="Pfam" id="PF02954">
    <property type="entry name" value="HTH_8"/>
    <property type="match status" value="1"/>
</dbReference>
<protein>
    <submittedName>
        <fullName evidence="6">Sigma54 specific transcriptional regulator, Fis family</fullName>
    </submittedName>
</protein>
<dbReference type="SUPFAM" id="SSF52540">
    <property type="entry name" value="P-loop containing nucleoside triphosphate hydrolases"/>
    <property type="match status" value="1"/>
</dbReference>
<dbReference type="SMART" id="SM00382">
    <property type="entry name" value="AAA"/>
    <property type="match status" value="1"/>
</dbReference>
<dbReference type="InterPro" id="IPR002197">
    <property type="entry name" value="HTH_Fis"/>
</dbReference>